<proteinExistence type="predicted"/>
<sequence>MHHFAAHHEPAQQTTLSLRATQYRSRKRKRDEDAEEPPISPHQDVPAPLANSNTQSQTSLTPQEADQLRVAGLLPGDAFETPPRPFPHAPARASRDGNFNYGKLQKELAGLRPPLYAANSKAKSNPISGKSERLALRETHLGVLTTILHHCLLEGDYQRAGTAWGMILRTQIAGRRVDVRNHGRWGIGAEILLHRNAPKDITQSKSVLGSAQVHSNEPPTYKPFYTEEGFMLARDYYERIIVQYQNRKLHPNRVDELAFYPAMFSLWIYEVCQRSKSTQDAIKEKEVEEASKIKDRLDEKVTSPPFDKRGELLEIRGMIGLWLGDLLLGETSGHGDWTPEPNPLDPNTSSSIEGIIRRKMARKEFEHALDFLHRAQALGRRVEQSIRDAETKLDIFAGMSTETE</sequence>
<name>A0A1Y1ZGY5_9PLEO</name>
<keyword evidence="3" id="KW-1185">Reference proteome</keyword>
<reference evidence="2 3" key="1">
    <citation type="submission" date="2016-07" db="EMBL/GenBank/DDBJ databases">
        <title>Pervasive Adenine N6-methylation of Active Genes in Fungi.</title>
        <authorList>
            <consortium name="DOE Joint Genome Institute"/>
            <person name="Mondo S.J."/>
            <person name="Dannebaum R.O."/>
            <person name="Kuo R.C."/>
            <person name="Labutti K."/>
            <person name="Haridas S."/>
            <person name="Kuo A."/>
            <person name="Salamov A."/>
            <person name="Ahrendt S.R."/>
            <person name="Lipzen A."/>
            <person name="Sullivan W."/>
            <person name="Andreopoulos W.B."/>
            <person name="Clum A."/>
            <person name="Lindquist E."/>
            <person name="Daum C."/>
            <person name="Ramamoorthy G.K."/>
            <person name="Gryganskyi A."/>
            <person name="Culley D."/>
            <person name="Magnuson J.K."/>
            <person name="James T.Y."/>
            <person name="O'Malley M.A."/>
            <person name="Stajich J.E."/>
            <person name="Spatafora J.W."/>
            <person name="Visel A."/>
            <person name="Grigoriev I.V."/>
        </authorList>
    </citation>
    <scope>NUCLEOTIDE SEQUENCE [LARGE SCALE GENOMIC DNA]</scope>
    <source>
        <strain evidence="2 3">CBS 115471</strain>
    </source>
</reference>
<evidence type="ECO:0008006" key="4">
    <source>
        <dbReference type="Google" id="ProtNLM"/>
    </source>
</evidence>
<dbReference type="GO" id="GO:0001181">
    <property type="term" value="F:RNA polymerase I general transcription initiation factor activity"/>
    <property type="evidence" value="ECO:0007669"/>
    <property type="project" value="InterPro"/>
</dbReference>
<organism evidence="2 3">
    <name type="scientific">Clohesyomyces aquaticus</name>
    <dbReference type="NCBI Taxonomy" id="1231657"/>
    <lineage>
        <taxon>Eukaryota</taxon>
        <taxon>Fungi</taxon>
        <taxon>Dikarya</taxon>
        <taxon>Ascomycota</taxon>
        <taxon>Pezizomycotina</taxon>
        <taxon>Dothideomycetes</taxon>
        <taxon>Pleosporomycetidae</taxon>
        <taxon>Pleosporales</taxon>
        <taxon>Lindgomycetaceae</taxon>
        <taxon>Clohesyomyces</taxon>
    </lineage>
</organism>
<feature type="compositionally biased region" description="Polar residues" evidence="1">
    <location>
        <begin position="11"/>
        <end position="23"/>
    </location>
</feature>
<dbReference type="Proteomes" id="UP000193144">
    <property type="component" value="Unassembled WGS sequence"/>
</dbReference>
<feature type="compositionally biased region" description="Basic and acidic residues" evidence="1">
    <location>
        <begin position="1"/>
        <end position="10"/>
    </location>
</feature>
<dbReference type="OrthoDB" id="2159786at2759"/>
<dbReference type="GO" id="GO:0070860">
    <property type="term" value="C:RNA polymerase I core factor complex"/>
    <property type="evidence" value="ECO:0007669"/>
    <property type="project" value="TreeGrafter"/>
</dbReference>
<dbReference type="EMBL" id="MCFA01000085">
    <property type="protein sequence ID" value="ORY09520.1"/>
    <property type="molecule type" value="Genomic_DNA"/>
</dbReference>
<dbReference type="PANTHER" id="PTHR28244:SF1">
    <property type="entry name" value="RNA POLYMERASE I-SPECIFIC TRANSCRIPTION INITIATION FACTOR RRN11"/>
    <property type="match status" value="1"/>
</dbReference>
<dbReference type="GO" id="GO:0042790">
    <property type="term" value="P:nucleolar large rRNA transcription by RNA polymerase I"/>
    <property type="evidence" value="ECO:0007669"/>
    <property type="project" value="TreeGrafter"/>
</dbReference>
<evidence type="ECO:0000313" key="2">
    <source>
        <dbReference type="EMBL" id="ORY09520.1"/>
    </source>
</evidence>
<feature type="compositionally biased region" description="Polar residues" evidence="1">
    <location>
        <begin position="50"/>
        <end position="64"/>
    </location>
</feature>
<dbReference type="InterPro" id="IPR007224">
    <property type="entry name" value="TIF_Rrn11"/>
</dbReference>
<evidence type="ECO:0000313" key="3">
    <source>
        <dbReference type="Proteomes" id="UP000193144"/>
    </source>
</evidence>
<gene>
    <name evidence="2" type="ORF">BCR34DRAFT_487176</name>
</gene>
<dbReference type="InterPro" id="IPR053029">
    <property type="entry name" value="RNA_pol_I-specific_init_factor"/>
</dbReference>
<dbReference type="STRING" id="1231657.A0A1Y1ZGY5"/>
<dbReference type="GO" id="GO:0017025">
    <property type="term" value="F:TBP-class protein binding"/>
    <property type="evidence" value="ECO:0007669"/>
    <property type="project" value="TreeGrafter"/>
</dbReference>
<dbReference type="GO" id="GO:0001164">
    <property type="term" value="F:RNA polymerase I core promoter sequence-specific DNA binding"/>
    <property type="evidence" value="ECO:0007669"/>
    <property type="project" value="InterPro"/>
</dbReference>
<protein>
    <recommendedName>
        <fullName evidence="4">Transcription initiation factor Rrn11</fullName>
    </recommendedName>
</protein>
<dbReference type="AlphaFoldDB" id="A0A1Y1ZGY5"/>
<accession>A0A1Y1ZGY5</accession>
<comment type="caution">
    <text evidence="2">The sequence shown here is derived from an EMBL/GenBank/DDBJ whole genome shotgun (WGS) entry which is preliminary data.</text>
</comment>
<evidence type="ECO:0000256" key="1">
    <source>
        <dbReference type="SAM" id="MobiDB-lite"/>
    </source>
</evidence>
<dbReference type="PANTHER" id="PTHR28244">
    <property type="entry name" value="RNA POLYMERASE I-SPECIFIC TRANSCRIPTION INITIATION FACTOR RRN11"/>
    <property type="match status" value="1"/>
</dbReference>
<dbReference type="Pfam" id="PF04090">
    <property type="entry name" value="Rrn11"/>
    <property type="match status" value="1"/>
</dbReference>
<feature type="region of interest" description="Disordered" evidence="1">
    <location>
        <begin position="1"/>
        <end position="98"/>
    </location>
</feature>